<dbReference type="EMBL" id="LAZR01036293">
    <property type="protein sequence ID" value="KKL25236.1"/>
    <property type="molecule type" value="Genomic_DNA"/>
</dbReference>
<dbReference type="AlphaFoldDB" id="A0A0F9E5V6"/>
<evidence type="ECO:0000313" key="1">
    <source>
        <dbReference type="EMBL" id="KKL25236.1"/>
    </source>
</evidence>
<reference evidence="1" key="1">
    <citation type="journal article" date="2015" name="Nature">
        <title>Complex archaea that bridge the gap between prokaryotes and eukaryotes.</title>
        <authorList>
            <person name="Spang A."/>
            <person name="Saw J.H."/>
            <person name="Jorgensen S.L."/>
            <person name="Zaremba-Niedzwiedzka K."/>
            <person name="Martijn J."/>
            <person name="Lind A.E."/>
            <person name="van Eijk R."/>
            <person name="Schleper C."/>
            <person name="Guy L."/>
            <person name="Ettema T.J."/>
        </authorList>
    </citation>
    <scope>NUCLEOTIDE SEQUENCE</scope>
</reference>
<gene>
    <name evidence="1" type="ORF">LCGC14_2407380</name>
</gene>
<sequence>MSTERTPMTDKTREEVAEYRCPLWETCPAHTNPDTHICGHVKPHEWSHADGDECGWLEGECTESCQPIGETNDNR</sequence>
<organism evidence="1">
    <name type="scientific">marine sediment metagenome</name>
    <dbReference type="NCBI Taxonomy" id="412755"/>
    <lineage>
        <taxon>unclassified sequences</taxon>
        <taxon>metagenomes</taxon>
        <taxon>ecological metagenomes</taxon>
    </lineage>
</organism>
<accession>A0A0F9E5V6</accession>
<name>A0A0F9E5V6_9ZZZZ</name>
<comment type="caution">
    <text evidence="1">The sequence shown here is derived from an EMBL/GenBank/DDBJ whole genome shotgun (WGS) entry which is preliminary data.</text>
</comment>
<proteinExistence type="predicted"/>
<protein>
    <submittedName>
        <fullName evidence="1">Uncharacterized protein</fullName>
    </submittedName>
</protein>